<evidence type="ECO:0000259" key="7">
    <source>
        <dbReference type="PROSITE" id="PS50110"/>
    </source>
</evidence>
<dbReference type="AlphaFoldDB" id="A0A941BF48"/>
<protein>
    <submittedName>
        <fullName evidence="8">Response regulator transcription factor</fullName>
    </submittedName>
</protein>
<dbReference type="PANTHER" id="PTHR43214">
    <property type="entry name" value="TWO-COMPONENT RESPONSE REGULATOR"/>
    <property type="match status" value="1"/>
</dbReference>
<evidence type="ECO:0000256" key="3">
    <source>
        <dbReference type="ARBA" id="ARBA00023125"/>
    </source>
</evidence>
<accession>A0A941BF48</accession>
<dbReference type="PROSITE" id="PS50043">
    <property type="entry name" value="HTH_LUXR_2"/>
    <property type="match status" value="1"/>
</dbReference>
<evidence type="ECO:0000313" key="9">
    <source>
        <dbReference type="Proteomes" id="UP000676246"/>
    </source>
</evidence>
<dbReference type="RefSeq" id="WP_210851184.1">
    <property type="nucleotide sequence ID" value="NZ_JAGQDD010000001.1"/>
</dbReference>
<organism evidence="8 9">
    <name type="scientific">Ideonella alba</name>
    <dbReference type="NCBI Taxonomy" id="2824118"/>
    <lineage>
        <taxon>Bacteria</taxon>
        <taxon>Pseudomonadati</taxon>
        <taxon>Pseudomonadota</taxon>
        <taxon>Betaproteobacteria</taxon>
        <taxon>Burkholderiales</taxon>
        <taxon>Sphaerotilaceae</taxon>
        <taxon>Ideonella</taxon>
    </lineage>
</organism>
<dbReference type="Pfam" id="PF00072">
    <property type="entry name" value="Response_reg"/>
    <property type="match status" value="1"/>
</dbReference>
<dbReference type="InterPro" id="IPR011006">
    <property type="entry name" value="CheY-like_superfamily"/>
</dbReference>
<evidence type="ECO:0000256" key="2">
    <source>
        <dbReference type="ARBA" id="ARBA00023015"/>
    </source>
</evidence>
<evidence type="ECO:0000259" key="6">
    <source>
        <dbReference type="PROSITE" id="PS50043"/>
    </source>
</evidence>
<dbReference type="InterPro" id="IPR039420">
    <property type="entry name" value="WalR-like"/>
</dbReference>
<dbReference type="InterPro" id="IPR058245">
    <property type="entry name" value="NreC/VraR/RcsB-like_REC"/>
</dbReference>
<comment type="caution">
    <text evidence="8">The sequence shown here is derived from an EMBL/GenBank/DDBJ whole genome shotgun (WGS) entry which is preliminary data.</text>
</comment>
<keyword evidence="3" id="KW-0238">DNA-binding</keyword>
<dbReference type="InterPro" id="IPR016032">
    <property type="entry name" value="Sig_transdc_resp-reg_C-effctor"/>
</dbReference>
<dbReference type="CDD" id="cd06170">
    <property type="entry name" value="LuxR_C_like"/>
    <property type="match status" value="1"/>
</dbReference>
<feature type="domain" description="HTH luxR-type" evidence="6">
    <location>
        <begin position="160"/>
        <end position="225"/>
    </location>
</feature>
<dbReference type="PRINTS" id="PR00038">
    <property type="entry name" value="HTHLUXR"/>
</dbReference>
<dbReference type="GO" id="GO:0000160">
    <property type="term" value="P:phosphorelay signal transduction system"/>
    <property type="evidence" value="ECO:0007669"/>
    <property type="project" value="InterPro"/>
</dbReference>
<sequence>MPTDDPVRPIRVALVEDDPAIRQRLSQAIQATAAFALVGQFGTGAEAVAWMRQHRADVMLVDLGLPDCDGVDVVTACHRLQPDCQLMVVTMFADERHMLQAFEAGASGYLLKDGSDRELVEHVQHLHAGGSPISPLIARQMLRRWQGDTERHRPAAAAAHPPEIEPLTAKEAEVLDLVAKGLTYVEVAAQLGVAVSTVRTHVRGVYGKLGAHNKTEAVFEARQLGLIR</sequence>
<dbReference type="InterPro" id="IPR000792">
    <property type="entry name" value="Tscrpt_reg_LuxR_C"/>
</dbReference>
<keyword evidence="2" id="KW-0805">Transcription regulation</keyword>
<name>A0A941BF48_9BURK</name>
<dbReference type="PROSITE" id="PS50110">
    <property type="entry name" value="RESPONSE_REGULATORY"/>
    <property type="match status" value="1"/>
</dbReference>
<reference evidence="8 9" key="1">
    <citation type="submission" date="2021-04" db="EMBL/GenBank/DDBJ databases">
        <title>The genome sequence of Ideonella sp. 3Y2.</title>
        <authorList>
            <person name="Liu Y."/>
        </authorList>
    </citation>
    <scope>NUCLEOTIDE SEQUENCE [LARGE SCALE GENOMIC DNA]</scope>
    <source>
        <strain evidence="8 9">3Y2</strain>
    </source>
</reference>
<dbReference type="GO" id="GO:0003677">
    <property type="term" value="F:DNA binding"/>
    <property type="evidence" value="ECO:0007669"/>
    <property type="project" value="UniProtKB-KW"/>
</dbReference>
<gene>
    <name evidence="8" type="ORF">KAK03_00920</name>
</gene>
<feature type="modified residue" description="4-aspartylphosphate" evidence="5">
    <location>
        <position position="62"/>
    </location>
</feature>
<dbReference type="CDD" id="cd17535">
    <property type="entry name" value="REC_NarL-like"/>
    <property type="match status" value="1"/>
</dbReference>
<dbReference type="SMART" id="SM00421">
    <property type="entry name" value="HTH_LUXR"/>
    <property type="match status" value="1"/>
</dbReference>
<dbReference type="PANTHER" id="PTHR43214:SF41">
    <property type="entry name" value="NITRATE_NITRITE RESPONSE REGULATOR PROTEIN NARP"/>
    <property type="match status" value="1"/>
</dbReference>
<feature type="domain" description="Response regulatory" evidence="7">
    <location>
        <begin position="11"/>
        <end position="127"/>
    </location>
</feature>
<dbReference type="EMBL" id="JAGQDD010000001">
    <property type="protein sequence ID" value="MBQ0929028.1"/>
    <property type="molecule type" value="Genomic_DNA"/>
</dbReference>
<evidence type="ECO:0000256" key="4">
    <source>
        <dbReference type="ARBA" id="ARBA00023163"/>
    </source>
</evidence>
<dbReference type="InterPro" id="IPR001789">
    <property type="entry name" value="Sig_transdc_resp-reg_receiver"/>
</dbReference>
<dbReference type="SUPFAM" id="SSF46894">
    <property type="entry name" value="C-terminal effector domain of the bipartite response regulators"/>
    <property type="match status" value="1"/>
</dbReference>
<dbReference type="Proteomes" id="UP000676246">
    <property type="component" value="Unassembled WGS sequence"/>
</dbReference>
<keyword evidence="9" id="KW-1185">Reference proteome</keyword>
<dbReference type="SUPFAM" id="SSF52172">
    <property type="entry name" value="CheY-like"/>
    <property type="match status" value="1"/>
</dbReference>
<dbReference type="Gene3D" id="3.40.50.2300">
    <property type="match status" value="1"/>
</dbReference>
<dbReference type="GO" id="GO:0006355">
    <property type="term" value="P:regulation of DNA-templated transcription"/>
    <property type="evidence" value="ECO:0007669"/>
    <property type="project" value="InterPro"/>
</dbReference>
<evidence type="ECO:0000313" key="8">
    <source>
        <dbReference type="EMBL" id="MBQ0929028.1"/>
    </source>
</evidence>
<dbReference type="SMART" id="SM00448">
    <property type="entry name" value="REC"/>
    <property type="match status" value="1"/>
</dbReference>
<evidence type="ECO:0000256" key="5">
    <source>
        <dbReference type="PROSITE-ProRule" id="PRU00169"/>
    </source>
</evidence>
<keyword evidence="1 5" id="KW-0597">Phosphoprotein</keyword>
<dbReference type="Pfam" id="PF00196">
    <property type="entry name" value="GerE"/>
    <property type="match status" value="1"/>
</dbReference>
<proteinExistence type="predicted"/>
<evidence type="ECO:0000256" key="1">
    <source>
        <dbReference type="ARBA" id="ARBA00022553"/>
    </source>
</evidence>
<keyword evidence="4" id="KW-0804">Transcription</keyword>